<dbReference type="InterPro" id="IPR002227">
    <property type="entry name" value="Tyrosinase_Cu-bd"/>
</dbReference>
<dbReference type="Proteomes" id="UP000054925">
    <property type="component" value="Unassembled WGS sequence"/>
</dbReference>
<dbReference type="PRINTS" id="PR00092">
    <property type="entry name" value="TYROSINASE"/>
</dbReference>
<dbReference type="InterPro" id="IPR050316">
    <property type="entry name" value="Tyrosinase/Hemocyanin"/>
</dbReference>
<keyword evidence="5" id="KW-0560">Oxidoreductase</keyword>
<dbReference type="EC" id="1.14.18.1" evidence="5"/>
<evidence type="ECO:0000256" key="1">
    <source>
        <dbReference type="ARBA" id="ARBA00022723"/>
    </source>
</evidence>
<dbReference type="GO" id="GO:0046872">
    <property type="term" value="F:metal ion binding"/>
    <property type="evidence" value="ECO:0007669"/>
    <property type="project" value="UniProtKB-KW"/>
</dbReference>
<evidence type="ECO:0000259" key="4">
    <source>
        <dbReference type="PROSITE" id="PS00498"/>
    </source>
</evidence>
<dbReference type="OrthoDB" id="2874181at2"/>
<dbReference type="PANTHER" id="PTHR11474:SF76">
    <property type="entry name" value="SHKT DOMAIN-CONTAINING PROTEIN"/>
    <property type="match status" value="1"/>
</dbReference>
<evidence type="ECO:0000256" key="3">
    <source>
        <dbReference type="SAM" id="MobiDB-lite"/>
    </source>
</evidence>
<evidence type="ECO:0000313" key="6">
    <source>
        <dbReference type="Proteomes" id="UP000054925"/>
    </source>
</evidence>
<organism evidence="5 6">
    <name type="scientific">Caballeronia terrestris</name>
    <dbReference type="NCBI Taxonomy" id="1226301"/>
    <lineage>
        <taxon>Bacteria</taxon>
        <taxon>Pseudomonadati</taxon>
        <taxon>Pseudomonadota</taxon>
        <taxon>Betaproteobacteria</taxon>
        <taxon>Burkholderiales</taxon>
        <taxon>Burkholderiaceae</taxon>
        <taxon>Caballeronia</taxon>
    </lineage>
</organism>
<dbReference type="GO" id="GO:0004503">
    <property type="term" value="F:tyrosinase activity"/>
    <property type="evidence" value="ECO:0007669"/>
    <property type="project" value="UniProtKB-EC"/>
</dbReference>
<protein>
    <submittedName>
        <fullName evidence="5">Tyrosinase</fullName>
        <ecNumber evidence="5">1.14.18.1</ecNumber>
    </submittedName>
</protein>
<feature type="region of interest" description="Disordered" evidence="3">
    <location>
        <begin position="239"/>
        <end position="261"/>
    </location>
</feature>
<feature type="domain" description="Tyrosinase copper-binding" evidence="4">
    <location>
        <begin position="148"/>
        <end position="159"/>
    </location>
</feature>
<dbReference type="PANTHER" id="PTHR11474">
    <property type="entry name" value="TYROSINASE FAMILY MEMBER"/>
    <property type="match status" value="1"/>
</dbReference>
<dbReference type="SUPFAM" id="SSF48056">
    <property type="entry name" value="Di-copper centre-containing domain"/>
    <property type="match status" value="1"/>
</dbReference>
<reference evidence="5" key="1">
    <citation type="submission" date="2016-01" db="EMBL/GenBank/DDBJ databases">
        <authorList>
            <person name="Peeters C."/>
        </authorList>
    </citation>
    <scope>NUCLEOTIDE SEQUENCE [LARGE SCALE GENOMIC DNA]</scope>
    <source>
        <strain evidence="5">LMG 22937</strain>
    </source>
</reference>
<dbReference type="EMBL" id="FCOL02000109">
    <property type="protein sequence ID" value="SAL83910.1"/>
    <property type="molecule type" value="Genomic_DNA"/>
</dbReference>
<sequence>MKGISGSTNKNSWQYWANIHKNYCPHGIAYFLAWHRGYISYFEQQLRVVLGYDKLDSAKLMLPYWDYYTYPTLPEDFTNAASNNPLYTRRVNTSAYPALSMSPFATGVNNFQLGLNNAFEPNLESAPHDPVHDIIGGYLADITTAALDPIFYLHHCNLDRLWNAWSRRSTSKVPAATSSYWNGTFTYASNLTMARALTRTTAGLLYDYADDTMPVKMPQQAQHGRIVRVQAQNSSIHGRPKLRTFTSSAPRTVSSTRDSLGGLVGIPLDNNSISAGITLQTAGANSLRDVLATSPAAVLSDSASSAADLQPQAQSPTPSQGSGEAKKSFQHVKLVLDGLRSASTAGQDGGYFYNIYLNLPSTGDVDSVSASHFVGTVGAFEVSVAAHHGNGKKEFDITYPLASLGLTNPNQMVVSFVRENGLVYPSGNVVSMNEMRLELSTD</sequence>
<dbReference type="AlphaFoldDB" id="A0A158KTI3"/>
<proteinExistence type="predicted"/>
<feature type="region of interest" description="Disordered" evidence="3">
    <location>
        <begin position="302"/>
        <end position="326"/>
    </location>
</feature>
<evidence type="ECO:0000313" key="5">
    <source>
        <dbReference type="EMBL" id="SAL83910.1"/>
    </source>
</evidence>
<keyword evidence="6" id="KW-1185">Reference proteome</keyword>
<dbReference type="PROSITE" id="PS00498">
    <property type="entry name" value="TYROSINASE_2"/>
    <property type="match status" value="1"/>
</dbReference>
<dbReference type="Pfam" id="PF00264">
    <property type="entry name" value="Tyrosinase"/>
    <property type="match status" value="2"/>
</dbReference>
<keyword evidence="1" id="KW-0479">Metal-binding</keyword>
<dbReference type="InterPro" id="IPR008922">
    <property type="entry name" value="Di-copper_centre_dom_sf"/>
</dbReference>
<evidence type="ECO:0000256" key="2">
    <source>
        <dbReference type="ARBA" id="ARBA00023008"/>
    </source>
</evidence>
<dbReference type="Gene3D" id="1.10.1280.10">
    <property type="entry name" value="Di-copper center containing domain from catechol oxidase"/>
    <property type="match status" value="1"/>
</dbReference>
<gene>
    <name evidence="5" type="primary">melC2_2</name>
    <name evidence="5" type="ORF">AWB67_06536</name>
</gene>
<comment type="caution">
    <text evidence="5">The sequence shown here is derived from an EMBL/GenBank/DDBJ whole genome shotgun (WGS) entry which is preliminary data.</text>
</comment>
<feature type="compositionally biased region" description="Low complexity" evidence="3">
    <location>
        <begin position="302"/>
        <end position="316"/>
    </location>
</feature>
<dbReference type="RefSeq" id="WP_159965046.1">
    <property type="nucleotide sequence ID" value="NZ_FCOL02000109.1"/>
</dbReference>
<keyword evidence="2" id="KW-0186">Copper</keyword>
<accession>A0A158KTI3</accession>
<name>A0A158KTI3_9BURK</name>
<feature type="compositionally biased region" description="Polar residues" evidence="3">
    <location>
        <begin position="244"/>
        <end position="258"/>
    </location>
</feature>